<dbReference type="OrthoDB" id="425602at2759"/>
<evidence type="ECO:0000313" key="9">
    <source>
        <dbReference type="EMBL" id="CAD7254628.1"/>
    </source>
</evidence>
<dbReference type="InterPro" id="IPR018094">
    <property type="entry name" value="Thymidylate_kinase"/>
</dbReference>
<keyword evidence="6" id="KW-0456">Lyase</keyword>
<reference evidence="9" key="1">
    <citation type="submission" date="2020-11" db="EMBL/GenBank/DDBJ databases">
        <authorList>
            <person name="Tran Van P."/>
        </authorList>
    </citation>
    <scope>NUCLEOTIDE SEQUENCE</scope>
</reference>
<keyword evidence="10" id="KW-1185">Reference proteome</keyword>
<organism evidence="9">
    <name type="scientific">Darwinula stevensoni</name>
    <dbReference type="NCBI Taxonomy" id="69355"/>
    <lineage>
        <taxon>Eukaryota</taxon>
        <taxon>Metazoa</taxon>
        <taxon>Ecdysozoa</taxon>
        <taxon>Arthropoda</taxon>
        <taxon>Crustacea</taxon>
        <taxon>Oligostraca</taxon>
        <taxon>Ostracoda</taxon>
        <taxon>Podocopa</taxon>
        <taxon>Podocopida</taxon>
        <taxon>Darwinulocopina</taxon>
        <taxon>Darwinuloidea</taxon>
        <taxon>Darwinulidae</taxon>
        <taxon>Darwinula</taxon>
    </lineage>
</organism>
<keyword evidence="5" id="KW-0472">Membrane</keyword>
<dbReference type="SUPFAM" id="SSF52540">
    <property type="entry name" value="P-loop containing nucleoside triphosphate hydrolases"/>
    <property type="match status" value="1"/>
</dbReference>
<keyword evidence="7" id="KW-0961">Cell wall biogenesis/degradation</keyword>
<dbReference type="EMBL" id="LR910555">
    <property type="protein sequence ID" value="CAD7254628.1"/>
    <property type="molecule type" value="Genomic_DNA"/>
</dbReference>
<dbReference type="Gene3D" id="3.30.1490.480">
    <property type="entry name" value="Endolytic murein transglycosylase"/>
    <property type="match status" value="1"/>
</dbReference>
<evidence type="ECO:0000256" key="2">
    <source>
        <dbReference type="ARBA" id="ARBA00022475"/>
    </source>
</evidence>
<dbReference type="EMBL" id="CAJPEV010011037">
    <property type="protein sequence ID" value="CAG0906155.1"/>
    <property type="molecule type" value="Genomic_DNA"/>
</dbReference>
<dbReference type="GO" id="GO:0071555">
    <property type="term" value="P:cell wall organization"/>
    <property type="evidence" value="ECO:0007669"/>
    <property type="project" value="UniProtKB-KW"/>
</dbReference>
<protein>
    <recommendedName>
        <fullName evidence="1">dTMP kinase</fullName>
        <ecNumber evidence="1">2.7.4.9</ecNumber>
    </recommendedName>
</protein>
<dbReference type="NCBIfam" id="TIGR00247">
    <property type="entry name" value="endolytic transglycosylase MltG"/>
    <property type="match status" value="1"/>
</dbReference>
<dbReference type="Pfam" id="PF02618">
    <property type="entry name" value="YceG"/>
    <property type="match status" value="1"/>
</dbReference>
<evidence type="ECO:0000256" key="3">
    <source>
        <dbReference type="ARBA" id="ARBA00022692"/>
    </source>
</evidence>
<name>A0A7R9AI22_9CRUS</name>
<sequence>PVQLVVEPGYGTDKTLQKLADAGVTVSPRYFKLLQRLTGRTTLKAGDYKITDQMSPMSLLEKISDGKVDPTQITVIEGWTFQRLRDALAKNPILIHDTKDLSQEQILKLVGSTHTHAEGLFYPATYDFITGDKESEILQRAYDKMQKELQVVWDNRDKTTSYKNPYELLIMASIIEKEAGTHEDRALISSVFNNRLQKGMKLQTDPSVIYGIKNYDGNIRKRDLLTDTPYNTYTRMGLPPTPIALPGKAALQAAALPDKTHYLYFVARGDKSSAFAQTLAEHNANVRKYQQNPNQPLTRLHEETMKPRGKMISFEGIDGAGKSTFMAWFVNELEHRLAKQHRSLIQTREPGGTPVGENIRNLLLNQSMLPTTEALLMFAARQELFSRVILPALTRGDWVVSDRFVDASFAYQGGGRGLTNHKLEQPNDWVLGDFHPDYTIIF</sequence>
<dbReference type="EC" id="2.7.4.9" evidence="1"/>
<evidence type="ECO:0000256" key="1">
    <source>
        <dbReference type="ARBA" id="ARBA00012980"/>
    </source>
</evidence>
<gene>
    <name evidence="9" type="ORF">DSTB1V02_LOCUS14374</name>
</gene>
<feature type="non-terminal residue" evidence="9">
    <location>
        <position position="442"/>
    </location>
</feature>
<accession>A0A7R9AI22</accession>
<dbReference type="Pfam" id="PF02223">
    <property type="entry name" value="Thymidylate_kin"/>
    <property type="match status" value="1"/>
</dbReference>
<dbReference type="Gene3D" id="3.30.160.60">
    <property type="entry name" value="Classic Zinc Finger"/>
    <property type="match status" value="1"/>
</dbReference>
<evidence type="ECO:0000256" key="5">
    <source>
        <dbReference type="ARBA" id="ARBA00023136"/>
    </source>
</evidence>
<dbReference type="Proteomes" id="UP000677054">
    <property type="component" value="Unassembled WGS sequence"/>
</dbReference>
<dbReference type="GO" id="GO:0016829">
    <property type="term" value="F:lyase activity"/>
    <property type="evidence" value="ECO:0007669"/>
    <property type="project" value="UniProtKB-KW"/>
</dbReference>
<keyword evidence="4" id="KW-1133">Transmembrane helix</keyword>
<proteinExistence type="inferred from homology"/>
<dbReference type="NCBIfam" id="TIGR00041">
    <property type="entry name" value="DTMP_kinase"/>
    <property type="match status" value="1"/>
</dbReference>
<dbReference type="PANTHER" id="PTHR30518">
    <property type="entry name" value="ENDOLYTIC MUREIN TRANSGLYCOSYLASE"/>
    <property type="match status" value="1"/>
</dbReference>
<keyword evidence="2" id="KW-1003">Cell membrane</keyword>
<dbReference type="HAMAP" id="MF_02065">
    <property type="entry name" value="MltG"/>
    <property type="match status" value="1"/>
</dbReference>
<evidence type="ECO:0000256" key="4">
    <source>
        <dbReference type="ARBA" id="ARBA00022989"/>
    </source>
</evidence>
<dbReference type="InterPro" id="IPR039430">
    <property type="entry name" value="Thymidylate_kin-like_dom"/>
</dbReference>
<keyword evidence="3" id="KW-0812">Transmembrane</keyword>
<dbReference type="Gene3D" id="3.40.50.300">
    <property type="entry name" value="P-loop containing nucleotide triphosphate hydrolases"/>
    <property type="match status" value="1"/>
</dbReference>
<dbReference type="InterPro" id="IPR003770">
    <property type="entry name" value="MLTG-like"/>
</dbReference>
<dbReference type="InterPro" id="IPR027417">
    <property type="entry name" value="P-loop_NTPase"/>
</dbReference>
<evidence type="ECO:0000313" key="10">
    <source>
        <dbReference type="Proteomes" id="UP000677054"/>
    </source>
</evidence>
<evidence type="ECO:0000259" key="8">
    <source>
        <dbReference type="Pfam" id="PF02223"/>
    </source>
</evidence>
<dbReference type="AlphaFoldDB" id="A0A7R9AI22"/>
<evidence type="ECO:0000256" key="7">
    <source>
        <dbReference type="ARBA" id="ARBA00023316"/>
    </source>
</evidence>
<evidence type="ECO:0000256" key="6">
    <source>
        <dbReference type="ARBA" id="ARBA00023239"/>
    </source>
</evidence>
<dbReference type="CDD" id="cd08010">
    <property type="entry name" value="MltG_like"/>
    <property type="match status" value="1"/>
</dbReference>
<feature type="domain" description="Thymidylate kinase-like" evidence="8">
    <location>
        <begin position="314"/>
        <end position="441"/>
    </location>
</feature>
<dbReference type="CDD" id="cd01672">
    <property type="entry name" value="TMPK"/>
    <property type="match status" value="1"/>
</dbReference>
<dbReference type="GO" id="GO:0004798">
    <property type="term" value="F:dTMP kinase activity"/>
    <property type="evidence" value="ECO:0007669"/>
    <property type="project" value="UniProtKB-EC"/>
</dbReference>
<dbReference type="GO" id="GO:0006233">
    <property type="term" value="P:dTDP biosynthetic process"/>
    <property type="evidence" value="ECO:0007669"/>
    <property type="project" value="InterPro"/>
</dbReference>
<feature type="non-terminal residue" evidence="9">
    <location>
        <position position="1"/>
    </location>
</feature>
<dbReference type="PANTHER" id="PTHR30518:SF2">
    <property type="entry name" value="ENDOLYTIC MUREIN TRANSGLYCOSYLASE"/>
    <property type="match status" value="1"/>
</dbReference>
<dbReference type="GO" id="GO:0005524">
    <property type="term" value="F:ATP binding"/>
    <property type="evidence" value="ECO:0007669"/>
    <property type="project" value="InterPro"/>
</dbReference>